<name>A0A1W0W2D9_SORBI</name>
<feature type="compositionally biased region" description="Basic residues" evidence="3">
    <location>
        <begin position="205"/>
        <end position="214"/>
    </location>
</feature>
<keyword evidence="1 2" id="KW-0694">RNA-binding</keyword>
<sequence length="721" mass="77119">PHAAGRRLPDARATSTAIPEQPSRPATAPAAGVPLPSALVPPKKRRVLRTPPKATTPFPPPPPPVPVAVAVPAPTPPPQAVQAESPLFPAQKPSPSPPAEKPSSPPPPPPPAEKTSSPPPPPPPPPAEKPSSPPPQPPPSAEKPSSRPPPPPPAEKPSSPPPPSAVEHPSLPPLPPPPPPPSAADEKPSAQPPTDAAVEPAPATKPRKITRKVRTIRKKVPKGTIAAGKAAAEAASAANGGVQPGKGHAPDNSCRNAAAAEEVVEKEHRVQKEQSFGENTTEKPATTCNPMAVCETLLGKRAAVCETLGKGTVGGGTLASGPAMGIGGEHEVDKKLGSRSADRAEVVMSERQRKRMTEVFVGGLNRDAKEEDVRAVLSVAGEITEVRMIMEATTKKNKGYCFVRYREPAQARKAIAKFSNVKICGKQCRVAALDGNDKIFLGNIDKKWKKEDQIMKLLLKIGVENIDVVTLLADSNNPGYNRGFAFLELETYKDAQIAYKKLSRKDVFGKGLNITVAWAEPLNGRDEKQMQKVNIRATLAKSVQKGKKNMEDHKFCISEKDKTKTAKSEGILGLSSLHILPSSSRVVPITGDKKSSTDHGLVQVLRELAPWRHEHTGLAGSFTQNYPRILSGEKRPFSALGIDSYCLSRNPHAGHERNPYATSTSSYSASPPAVIRYSPPYHHESRICLLDSDSVLTEPWDGIQMRQACSRKSGMSHDSWH</sequence>
<evidence type="ECO:0000256" key="1">
    <source>
        <dbReference type="ARBA" id="ARBA00022884"/>
    </source>
</evidence>
<evidence type="ECO:0000259" key="4">
    <source>
        <dbReference type="PROSITE" id="PS50102"/>
    </source>
</evidence>
<feature type="non-terminal residue" evidence="5">
    <location>
        <position position="721"/>
    </location>
</feature>
<dbReference type="Gramene" id="OQU88558">
    <property type="protein sequence ID" value="OQU88558"/>
    <property type="gene ID" value="SORBI_3002G053350"/>
</dbReference>
<evidence type="ECO:0000256" key="2">
    <source>
        <dbReference type="PROSITE-ProRule" id="PRU00176"/>
    </source>
</evidence>
<dbReference type="SMART" id="SM00360">
    <property type="entry name" value="RRM"/>
    <property type="match status" value="2"/>
</dbReference>
<dbReference type="GO" id="GO:0003729">
    <property type="term" value="F:mRNA binding"/>
    <property type="evidence" value="ECO:0000318"/>
    <property type="project" value="GO_Central"/>
</dbReference>
<dbReference type="PROSITE" id="PS50102">
    <property type="entry name" value="RRM"/>
    <property type="match status" value="2"/>
</dbReference>
<reference evidence="6" key="2">
    <citation type="journal article" date="2018" name="Plant J.">
        <title>The Sorghum bicolor reference genome: improved assembly, gene annotations, a transcriptome atlas, and signatures of genome organization.</title>
        <authorList>
            <person name="McCormick R.F."/>
            <person name="Truong S.K."/>
            <person name="Sreedasyam A."/>
            <person name="Jenkins J."/>
            <person name="Shu S."/>
            <person name="Sims D."/>
            <person name="Kennedy M."/>
            <person name="Amirebrahimi M."/>
            <person name="Weers B.D."/>
            <person name="McKinley B."/>
            <person name="Mattison A."/>
            <person name="Morishige D.T."/>
            <person name="Grimwood J."/>
            <person name="Schmutz J."/>
            <person name="Mullet J.E."/>
        </authorList>
    </citation>
    <scope>NUCLEOTIDE SEQUENCE [LARGE SCALE GENOMIC DNA]</scope>
    <source>
        <strain evidence="6">cv. BTx623</strain>
    </source>
</reference>
<feature type="domain" description="RRM" evidence="4">
    <location>
        <begin position="437"/>
        <end position="521"/>
    </location>
</feature>
<accession>A0A1W0W2D9</accession>
<feature type="region of interest" description="Disordered" evidence="3">
    <location>
        <begin position="1"/>
        <end position="214"/>
    </location>
</feature>
<evidence type="ECO:0000256" key="3">
    <source>
        <dbReference type="SAM" id="MobiDB-lite"/>
    </source>
</evidence>
<dbReference type="InParanoid" id="A0A1W0W2D9"/>
<dbReference type="InterPro" id="IPR035979">
    <property type="entry name" value="RBD_domain_sf"/>
</dbReference>
<evidence type="ECO:0000313" key="5">
    <source>
        <dbReference type="EMBL" id="OQU88558.1"/>
    </source>
</evidence>
<dbReference type="PANTHER" id="PTHR21245">
    <property type="entry name" value="HETEROGENEOUS NUCLEAR RIBONUCLEOPROTEIN"/>
    <property type="match status" value="1"/>
</dbReference>
<feature type="compositionally biased region" description="Pro residues" evidence="3">
    <location>
        <begin position="92"/>
        <end position="182"/>
    </location>
</feature>
<dbReference type="PRINTS" id="PR01217">
    <property type="entry name" value="PRICHEXTENSN"/>
</dbReference>
<dbReference type="AlphaFoldDB" id="A0A1W0W2D9"/>
<dbReference type="CDD" id="cd00590">
    <property type="entry name" value="RRM_SF"/>
    <property type="match status" value="1"/>
</dbReference>
<reference evidence="5 6" key="1">
    <citation type="journal article" date="2009" name="Nature">
        <title>The Sorghum bicolor genome and the diversification of grasses.</title>
        <authorList>
            <person name="Paterson A.H."/>
            <person name="Bowers J.E."/>
            <person name="Bruggmann R."/>
            <person name="Dubchak I."/>
            <person name="Grimwood J."/>
            <person name="Gundlach H."/>
            <person name="Haberer G."/>
            <person name="Hellsten U."/>
            <person name="Mitros T."/>
            <person name="Poliakov A."/>
            <person name="Schmutz J."/>
            <person name="Spannagl M."/>
            <person name="Tang H."/>
            <person name="Wang X."/>
            <person name="Wicker T."/>
            <person name="Bharti A.K."/>
            <person name="Chapman J."/>
            <person name="Feltus F.A."/>
            <person name="Gowik U."/>
            <person name="Grigoriev I.V."/>
            <person name="Lyons E."/>
            <person name="Maher C.A."/>
            <person name="Martis M."/>
            <person name="Narechania A."/>
            <person name="Otillar R.P."/>
            <person name="Penning B.W."/>
            <person name="Salamov A.A."/>
            <person name="Wang Y."/>
            <person name="Zhang L."/>
            <person name="Carpita N.C."/>
            <person name="Freeling M."/>
            <person name="Gingle A.R."/>
            <person name="Hash C.T."/>
            <person name="Keller B."/>
            <person name="Klein P."/>
            <person name="Kresovich S."/>
            <person name="McCann M.C."/>
            <person name="Ming R."/>
            <person name="Peterson D.G."/>
            <person name="Mehboob-ur-Rahman"/>
            <person name="Ware D."/>
            <person name="Westhoff P."/>
            <person name="Mayer K.F."/>
            <person name="Messing J."/>
            <person name="Rokhsar D.S."/>
        </authorList>
    </citation>
    <scope>NUCLEOTIDE SEQUENCE [LARGE SCALE GENOMIC DNA]</scope>
    <source>
        <strain evidence="6">cv. BTx623</strain>
    </source>
</reference>
<dbReference type="InterPro" id="IPR000504">
    <property type="entry name" value="RRM_dom"/>
</dbReference>
<dbReference type="InterPro" id="IPR012677">
    <property type="entry name" value="Nucleotide-bd_a/b_plait_sf"/>
</dbReference>
<gene>
    <name evidence="5" type="ORF">SORBI_3002G053350</name>
</gene>
<dbReference type="ExpressionAtlas" id="A0A1W0W2D9">
    <property type="expression patterns" value="baseline"/>
</dbReference>
<dbReference type="Pfam" id="PF00076">
    <property type="entry name" value="RRM_1"/>
    <property type="match status" value="1"/>
</dbReference>
<feature type="domain" description="RRM" evidence="4">
    <location>
        <begin position="357"/>
        <end position="435"/>
    </location>
</feature>
<dbReference type="GO" id="GO:0005634">
    <property type="term" value="C:nucleus"/>
    <property type="evidence" value="ECO:0000318"/>
    <property type="project" value="GO_Central"/>
</dbReference>
<dbReference type="SUPFAM" id="SSF54928">
    <property type="entry name" value="RNA-binding domain, RBD"/>
    <property type="match status" value="2"/>
</dbReference>
<dbReference type="STRING" id="4558.A0A1W0W2D9"/>
<feature type="compositionally biased region" description="Pro residues" evidence="3">
    <location>
        <begin position="57"/>
        <end position="66"/>
    </location>
</feature>
<protein>
    <recommendedName>
        <fullName evidence="4">RRM domain-containing protein</fullName>
    </recommendedName>
</protein>
<organism evidence="5 6">
    <name type="scientific">Sorghum bicolor</name>
    <name type="common">Sorghum</name>
    <name type="synonym">Sorghum vulgare</name>
    <dbReference type="NCBI Taxonomy" id="4558"/>
    <lineage>
        <taxon>Eukaryota</taxon>
        <taxon>Viridiplantae</taxon>
        <taxon>Streptophyta</taxon>
        <taxon>Embryophyta</taxon>
        <taxon>Tracheophyta</taxon>
        <taxon>Spermatophyta</taxon>
        <taxon>Magnoliopsida</taxon>
        <taxon>Liliopsida</taxon>
        <taxon>Poales</taxon>
        <taxon>Poaceae</taxon>
        <taxon>PACMAD clade</taxon>
        <taxon>Panicoideae</taxon>
        <taxon>Andropogonodae</taxon>
        <taxon>Andropogoneae</taxon>
        <taxon>Sorghinae</taxon>
        <taxon>Sorghum</taxon>
    </lineage>
</organism>
<dbReference type="EMBL" id="CM000761">
    <property type="protein sequence ID" value="OQU88558.1"/>
    <property type="molecule type" value="Genomic_DNA"/>
</dbReference>
<keyword evidence="6" id="KW-1185">Reference proteome</keyword>
<proteinExistence type="predicted"/>
<dbReference type="Proteomes" id="UP000000768">
    <property type="component" value="Chromosome 2"/>
</dbReference>
<dbReference type="Gene3D" id="3.30.70.330">
    <property type="match status" value="2"/>
</dbReference>
<evidence type="ECO:0000313" key="6">
    <source>
        <dbReference type="Proteomes" id="UP000000768"/>
    </source>
</evidence>